<protein>
    <submittedName>
        <fullName evidence="2">Uncharacterized protein</fullName>
    </submittedName>
</protein>
<sequence>MSVRVEEIEAAEGAFSRHSLSSTLTSILLRPKTEKQDKETKEKDSDKGDSDLFASHLKVLLLPLPELGRWKSRETVTFPSFFMKMSITSAALLVVPTSMAKRVVKKRRILQTKPSPLCLQICIPLSDFIHKVQAKIFYAISDGCRKVMIFPKATPFTGRNEVGRGPNTGRQLRQPKLTRGRGPTTELAVRSVGAAVDRCPECRGVPRTRVGQSGNILYVRERVVIILIRSIESGLWDDYEARELAAEALRTCSVKHLQERRQVVEMSLSFLSVLSNGPSWFSQLECHQSMLVWLPILLTLSTGLCSMLVLRPPIGRSDQHFESAGPDFICHSQFHLLPPPALLLTSLLELLGTNPERDLFQLIVLRWEGLAGMRTEPRRATLLDFERMSLVMPNRTSTDMQFLTIGITSAVAEAVAVVTPR</sequence>
<accession>A0A9P5TYG6</accession>
<keyword evidence="3" id="KW-1185">Reference proteome</keyword>
<comment type="caution">
    <text evidence="2">The sequence shown here is derived from an EMBL/GenBank/DDBJ whole genome shotgun (WGS) entry which is preliminary data.</text>
</comment>
<proteinExistence type="predicted"/>
<dbReference type="AlphaFoldDB" id="A0A9P5TYG6"/>
<feature type="region of interest" description="Disordered" evidence="1">
    <location>
        <begin position="159"/>
        <end position="181"/>
    </location>
</feature>
<dbReference type="Proteomes" id="UP000772434">
    <property type="component" value="Unassembled WGS sequence"/>
</dbReference>
<evidence type="ECO:0000256" key="1">
    <source>
        <dbReference type="SAM" id="MobiDB-lite"/>
    </source>
</evidence>
<reference evidence="2" key="1">
    <citation type="submission" date="2020-11" db="EMBL/GenBank/DDBJ databases">
        <authorList>
            <consortium name="DOE Joint Genome Institute"/>
            <person name="Ahrendt S."/>
            <person name="Riley R."/>
            <person name="Andreopoulos W."/>
            <person name="Labutti K."/>
            <person name="Pangilinan J."/>
            <person name="Ruiz-Duenas F.J."/>
            <person name="Barrasa J.M."/>
            <person name="Sanchez-Garcia M."/>
            <person name="Camarero S."/>
            <person name="Miyauchi S."/>
            <person name="Serrano A."/>
            <person name="Linde D."/>
            <person name="Babiker R."/>
            <person name="Drula E."/>
            <person name="Ayuso-Fernandez I."/>
            <person name="Pacheco R."/>
            <person name="Padilla G."/>
            <person name="Ferreira P."/>
            <person name="Barriuso J."/>
            <person name="Kellner H."/>
            <person name="Castanera R."/>
            <person name="Alfaro M."/>
            <person name="Ramirez L."/>
            <person name="Pisabarro A.G."/>
            <person name="Kuo A."/>
            <person name="Tritt A."/>
            <person name="Lipzen A."/>
            <person name="He G."/>
            <person name="Yan M."/>
            <person name="Ng V."/>
            <person name="Cullen D."/>
            <person name="Martin F."/>
            <person name="Rosso M.-N."/>
            <person name="Henrissat B."/>
            <person name="Hibbett D."/>
            <person name="Martinez A.T."/>
            <person name="Grigoriev I.V."/>
        </authorList>
    </citation>
    <scope>NUCLEOTIDE SEQUENCE</scope>
    <source>
        <strain evidence="2">AH 40177</strain>
    </source>
</reference>
<dbReference type="EMBL" id="JADNRY010000243">
    <property type="protein sequence ID" value="KAF9060465.1"/>
    <property type="molecule type" value="Genomic_DNA"/>
</dbReference>
<evidence type="ECO:0000313" key="3">
    <source>
        <dbReference type="Proteomes" id="UP000772434"/>
    </source>
</evidence>
<organism evidence="2 3">
    <name type="scientific">Rhodocollybia butyracea</name>
    <dbReference type="NCBI Taxonomy" id="206335"/>
    <lineage>
        <taxon>Eukaryota</taxon>
        <taxon>Fungi</taxon>
        <taxon>Dikarya</taxon>
        <taxon>Basidiomycota</taxon>
        <taxon>Agaricomycotina</taxon>
        <taxon>Agaricomycetes</taxon>
        <taxon>Agaricomycetidae</taxon>
        <taxon>Agaricales</taxon>
        <taxon>Marasmiineae</taxon>
        <taxon>Omphalotaceae</taxon>
        <taxon>Rhodocollybia</taxon>
    </lineage>
</organism>
<gene>
    <name evidence="2" type="ORF">BDP27DRAFT_1370540</name>
</gene>
<evidence type="ECO:0000313" key="2">
    <source>
        <dbReference type="EMBL" id="KAF9060465.1"/>
    </source>
</evidence>
<name>A0A9P5TYG6_9AGAR</name>